<feature type="transmembrane region" description="Helical" evidence="1">
    <location>
        <begin position="12"/>
        <end position="31"/>
    </location>
</feature>
<feature type="transmembrane region" description="Helical" evidence="1">
    <location>
        <begin position="51"/>
        <end position="70"/>
    </location>
</feature>
<evidence type="ECO:0000259" key="2">
    <source>
        <dbReference type="Pfam" id="PF07853"/>
    </source>
</evidence>
<evidence type="ECO:0000313" key="3">
    <source>
        <dbReference type="EMBL" id="SBV95143.1"/>
    </source>
</evidence>
<feature type="transmembrane region" description="Helical" evidence="1">
    <location>
        <begin position="91"/>
        <end position="110"/>
    </location>
</feature>
<feature type="transmembrane region" description="Helical" evidence="1">
    <location>
        <begin position="165"/>
        <end position="184"/>
    </location>
</feature>
<dbReference type="InterPro" id="IPR012867">
    <property type="entry name" value="DUF1648"/>
</dbReference>
<keyword evidence="1" id="KW-0812">Transmembrane</keyword>
<evidence type="ECO:0000256" key="1">
    <source>
        <dbReference type="SAM" id="Phobius"/>
    </source>
</evidence>
<keyword evidence="1" id="KW-1133">Transmembrane helix</keyword>
<dbReference type="PANTHER" id="PTHR37810:SF5">
    <property type="entry name" value="IMMUNITY PROTEIN SDPI"/>
    <property type="match status" value="1"/>
</dbReference>
<dbReference type="PIRSF" id="PIRSF038959">
    <property type="entry name" value="SdpI"/>
    <property type="match status" value="1"/>
</dbReference>
<sequence length="220" mass="24239">MEMKKSILKNAVFWLLSAAPIAATAALYGSLPEQVPIHWDLGGTVEYGPKSSLWLLSLMGLAVAAAMRILPKVDPRRENYKRFGKYYDVTLLAIILLLDTIYAVTVSEALHPGRLSVSRVVTCGVGLLFAVLGNVMPKFKSNFFAGTRTPWSLSDPDVWNRTQRLSGWLFFALGAVLLLAGLLFPEGAMFAILLAGVIVVVIVPTVMSYLWYRQKHPKGE</sequence>
<accession>A0A212J6T4</accession>
<keyword evidence="1" id="KW-0472">Membrane</keyword>
<dbReference type="Pfam" id="PF07853">
    <property type="entry name" value="DUF1648"/>
    <property type="match status" value="1"/>
</dbReference>
<gene>
    <name evidence="3" type="ORF">KL86CLO1_10607</name>
</gene>
<feature type="transmembrane region" description="Helical" evidence="1">
    <location>
        <begin position="116"/>
        <end position="135"/>
    </location>
</feature>
<dbReference type="PANTHER" id="PTHR37810">
    <property type="entry name" value="IMMUNITY PROTEIN SDPI"/>
    <property type="match status" value="1"/>
</dbReference>
<organism evidence="3">
    <name type="scientific">uncultured Eubacteriales bacterium</name>
    <dbReference type="NCBI Taxonomy" id="172733"/>
    <lineage>
        <taxon>Bacteria</taxon>
        <taxon>Bacillati</taxon>
        <taxon>Bacillota</taxon>
        <taxon>Clostridia</taxon>
        <taxon>Eubacteriales</taxon>
        <taxon>environmental samples</taxon>
    </lineage>
</organism>
<dbReference type="AlphaFoldDB" id="A0A212J6T4"/>
<dbReference type="Pfam" id="PF13630">
    <property type="entry name" value="SdpI"/>
    <property type="match status" value="1"/>
</dbReference>
<proteinExistence type="predicted"/>
<reference evidence="3" key="1">
    <citation type="submission" date="2016-04" db="EMBL/GenBank/DDBJ databases">
        <authorList>
            <person name="Evans L.H."/>
            <person name="Alamgir A."/>
            <person name="Owens N."/>
            <person name="Weber N.D."/>
            <person name="Virtaneva K."/>
            <person name="Barbian K."/>
            <person name="Babar A."/>
            <person name="Rosenke K."/>
        </authorList>
    </citation>
    <scope>NUCLEOTIDE SEQUENCE</scope>
    <source>
        <strain evidence="3">86</strain>
    </source>
</reference>
<dbReference type="InterPro" id="IPR025962">
    <property type="entry name" value="SdpI/YhfL"/>
</dbReference>
<dbReference type="EMBL" id="FLUN01000001">
    <property type="protein sequence ID" value="SBV95143.1"/>
    <property type="molecule type" value="Genomic_DNA"/>
</dbReference>
<feature type="domain" description="DUF1648" evidence="2">
    <location>
        <begin position="16"/>
        <end position="60"/>
    </location>
</feature>
<dbReference type="GO" id="GO:0009636">
    <property type="term" value="P:response to toxic substance"/>
    <property type="evidence" value="ECO:0007669"/>
    <property type="project" value="TreeGrafter"/>
</dbReference>
<protein>
    <recommendedName>
        <fullName evidence="2">DUF1648 domain-containing protein</fullName>
    </recommendedName>
</protein>
<name>A0A212J6T4_9FIRM</name>
<dbReference type="InterPro" id="IPR026272">
    <property type="entry name" value="SdpI"/>
</dbReference>
<feature type="transmembrane region" description="Helical" evidence="1">
    <location>
        <begin position="190"/>
        <end position="212"/>
    </location>
</feature>